<reference evidence="2 3" key="1">
    <citation type="journal article" date="2016" name="Nat. Commun.">
        <title>Thousands of microbial genomes shed light on interconnected biogeochemical processes in an aquifer system.</title>
        <authorList>
            <person name="Anantharaman K."/>
            <person name="Brown C.T."/>
            <person name="Hug L.A."/>
            <person name="Sharon I."/>
            <person name="Castelle C.J."/>
            <person name="Probst A.J."/>
            <person name="Thomas B.C."/>
            <person name="Singh A."/>
            <person name="Wilkins M.J."/>
            <person name="Karaoz U."/>
            <person name="Brodie E.L."/>
            <person name="Williams K.H."/>
            <person name="Hubbard S.S."/>
            <person name="Banfield J.F."/>
        </authorList>
    </citation>
    <scope>NUCLEOTIDE SEQUENCE [LARGE SCALE GENOMIC DNA]</scope>
</reference>
<dbReference type="PANTHER" id="PTHR36445:SF1">
    <property type="entry name" value="GTP CYCLOHYDROLASE MPTA"/>
    <property type="match status" value="1"/>
</dbReference>
<evidence type="ECO:0000313" key="3">
    <source>
        <dbReference type="Proteomes" id="UP000179243"/>
    </source>
</evidence>
<sequence>YAGKLLVRFREGLGRQLPGLLNNDEQRFLADVGMENLPFPIKVSSKTNADGQATIATISIQARIMQEFEAQWIDTFIQILHQHRETIGAKSLRKNILDYLKALNASVVRVDFQFPQFVEKITPVSKEKCLVRYLCTFSAKVSSLDNKPKMFFKTKIPVITTYPVSLEKKPKGLFGQLSTVAIEAESSIDIFLEDLVDIVDRHALAPVYSFLTQDDQNFIIDKIHSEKKTSVVMLDEIKDELAYNRSIDWYSVSCSNYGMLHYYNTVIATEKSSWIPFSGYEDS</sequence>
<proteinExistence type="predicted"/>
<organism evidence="2 3">
    <name type="scientific">Candidatus Raymondbacteria bacterium RIFOXYD12_FULL_49_13</name>
    <dbReference type="NCBI Taxonomy" id="1817890"/>
    <lineage>
        <taxon>Bacteria</taxon>
        <taxon>Raymondiibacteriota</taxon>
    </lineage>
</organism>
<name>A0A1F7F3J9_UNCRA</name>
<dbReference type="GO" id="GO:0003934">
    <property type="term" value="F:GTP cyclohydrolase I activity"/>
    <property type="evidence" value="ECO:0007669"/>
    <property type="project" value="InterPro"/>
</dbReference>
<protein>
    <recommendedName>
        <fullName evidence="4">GTP cyclohydrolase I FolE2</fullName>
    </recommendedName>
</protein>
<feature type="non-terminal residue" evidence="2">
    <location>
        <position position="1"/>
    </location>
</feature>
<dbReference type="PANTHER" id="PTHR36445">
    <property type="entry name" value="GTP CYCLOHYDROLASE MPTA"/>
    <property type="match status" value="1"/>
</dbReference>
<keyword evidence="1" id="KW-0378">Hydrolase</keyword>
<comment type="caution">
    <text evidence="2">The sequence shown here is derived from an EMBL/GenBank/DDBJ whole genome shotgun (WGS) entry which is preliminary data.</text>
</comment>
<dbReference type="InterPro" id="IPR003801">
    <property type="entry name" value="GTP_cyclohydrolase_FolE2/MptA"/>
</dbReference>
<dbReference type="EMBL" id="MFYX01000131">
    <property type="protein sequence ID" value="OGK01178.1"/>
    <property type="molecule type" value="Genomic_DNA"/>
</dbReference>
<dbReference type="Pfam" id="PF02649">
    <property type="entry name" value="GCHY-1"/>
    <property type="match status" value="1"/>
</dbReference>
<dbReference type="Proteomes" id="UP000179243">
    <property type="component" value="Unassembled WGS sequence"/>
</dbReference>
<evidence type="ECO:0000313" key="2">
    <source>
        <dbReference type="EMBL" id="OGK01178.1"/>
    </source>
</evidence>
<dbReference type="AlphaFoldDB" id="A0A1F7F3J9"/>
<evidence type="ECO:0008006" key="4">
    <source>
        <dbReference type="Google" id="ProtNLM"/>
    </source>
</evidence>
<gene>
    <name evidence="2" type="ORF">A2519_01500</name>
</gene>
<dbReference type="Gene3D" id="3.10.270.10">
    <property type="entry name" value="Urate Oxidase"/>
    <property type="match status" value="1"/>
</dbReference>
<accession>A0A1F7F3J9</accession>
<evidence type="ECO:0000256" key="1">
    <source>
        <dbReference type="ARBA" id="ARBA00022801"/>
    </source>
</evidence>